<reference evidence="9" key="3">
    <citation type="submission" date="2019-08" db="EMBL/GenBank/DDBJ databases">
        <authorList>
            <consortium name="Photinus pyralis genome working group"/>
            <person name="Fallon T.R."/>
            <person name="Sander Lower S.E."/>
            <person name="Weng J.-K."/>
        </authorList>
    </citation>
    <scope>NUCLEOTIDE SEQUENCE</scope>
    <source>
        <strain evidence="9">1611_PpyrPB1</strain>
        <tissue evidence="9">Whole body</tissue>
    </source>
</reference>
<evidence type="ECO:0000259" key="7">
    <source>
        <dbReference type="Pfam" id="PF00155"/>
    </source>
</evidence>
<evidence type="ECO:0000313" key="11">
    <source>
        <dbReference type="Proteomes" id="UP000327044"/>
    </source>
</evidence>
<dbReference type="PANTHER" id="PTHR43807">
    <property type="entry name" value="FI04487P"/>
    <property type="match status" value="1"/>
</dbReference>
<dbReference type="Proteomes" id="UP000327044">
    <property type="component" value="Unassembled WGS sequence"/>
</dbReference>
<protein>
    <recommendedName>
        <fullName evidence="7">Aminotransferase class I/classII large domain-containing protein</fullName>
    </recommendedName>
</protein>
<evidence type="ECO:0000256" key="1">
    <source>
        <dbReference type="ARBA" id="ARBA00001933"/>
    </source>
</evidence>
<dbReference type="EMBL" id="GEZM01073707">
    <property type="protein sequence ID" value="JAV64920.1"/>
    <property type="molecule type" value="Transcribed_RNA"/>
</dbReference>
<organism evidence="8">
    <name type="scientific">Photinus pyralis</name>
    <name type="common">Common eastern firefly</name>
    <name type="synonym">Lampyris pyralis</name>
    <dbReference type="NCBI Taxonomy" id="7054"/>
    <lineage>
        <taxon>Eukaryota</taxon>
        <taxon>Metazoa</taxon>
        <taxon>Ecdysozoa</taxon>
        <taxon>Arthropoda</taxon>
        <taxon>Hexapoda</taxon>
        <taxon>Insecta</taxon>
        <taxon>Pterygota</taxon>
        <taxon>Neoptera</taxon>
        <taxon>Endopterygota</taxon>
        <taxon>Coleoptera</taxon>
        <taxon>Polyphaga</taxon>
        <taxon>Elateriformia</taxon>
        <taxon>Elateroidea</taxon>
        <taxon>Lampyridae</taxon>
        <taxon>Lampyrinae</taxon>
        <taxon>Photinus</taxon>
    </lineage>
</organism>
<evidence type="ECO:0000256" key="3">
    <source>
        <dbReference type="ARBA" id="ARBA00022576"/>
    </source>
</evidence>
<proteinExistence type="inferred from homology"/>
<evidence type="ECO:0000313" key="10">
    <source>
        <dbReference type="EMBL" id="KAB0802663.1"/>
    </source>
</evidence>
<evidence type="ECO:0000256" key="5">
    <source>
        <dbReference type="ARBA" id="ARBA00022898"/>
    </source>
</evidence>
<gene>
    <name evidence="9" type="ORF">PPYR_04848</name>
    <name evidence="10" type="ORF">PPYR_04849</name>
</gene>
<dbReference type="PANTHER" id="PTHR43807:SF20">
    <property type="entry name" value="FI04487P"/>
    <property type="match status" value="1"/>
</dbReference>
<dbReference type="Gene3D" id="3.90.1150.10">
    <property type="entry name" value="Aspartate Aminotransferase, domain 1"/>
    <property type="match status" value="1"/>
</dbReference>
<sequence length="419" mass="47411">MDVNEKFKLVLPYVKVNVWEDYAELATTYNPVNLGMGYPDFLPPHHIIDALTEVLSSEDVMLQQYTRAEGHPRLVKALAKMYSPSVNRFIDPLEEIITFAGAFGALYCTIMGHIQQGDEVIIIEPFFDCYQSMVIAAGGTPKYIPLRFQDGDATQSSDWVLDFKELDGLFNSKTKAFILNTPHNPFGKVFNKTELLYIAHLCQKWNVMCIADEVYEWLVYEPKRHIKMASLPGMWERTISIGSAGKTHCITGLKVGWAIGPKHLLINLQSGPKLPSSPFAQEAIAIGIEKDLARFGQDDCFQQLLRKSLKLKTDYMVEVLREIVMEPIVPDAGIFLVADWASLEAKVDFSSETGTCKDLQFTKWFIKNVGVQMIPVSIFYSDANKGLGQNLVRLCYIKKDECLQKAANVFREWKTRKSV</sequence>
<dbReference type="InterPro" id="IPR015424">
    <property type="entry name" value="PyrdxlP-dep_Trfase"/>
</dbReference>
<keyword evidence="11" id="KW-1185">Reference proteome</keyword>
<dbReference type="InParanoid" id="A0A1Y1KXN8"/>
<keyword evidence="4" id="KW-0808">Transferase</keyword>
<name>A0A1Y1KXN8_PHOPY</name>
<dbReference type="EMBL" id="VVIM01000002">
    <property type="protein sequence ID" value="KAB0802663.1"/>
    <property type="molecule type" value="Genomic_DNA"/>
</dbReference>
<accession>A0A1Y1KXN8</accession>
<dbReference type="InterPro" id="IPR051326">
    <property type="entry name" value="Kynurenine-oxoglutarate_AT"/>
</dbReference>
<dbReference type="Pfam" id="PF00155">
    <property type="entry name" value="Aminotran_1_2"/>
    <property type="match status" value="1"/>
</dbReference>
<keyword evidence="3" id="KW-0032">Aminotransferase</keyword>
<dbReference type="CDD" id="cd00609">
    <property type="entry name" value="AAT_like"/>
    <property type="match status" value="1"/>
</dbReference>
<reference evidence="8" key="1">
    <citation type="journal article" date="2016" name="Sci. Rep.">
        <title>Molecular characterization of firefly nuptial gifts: a multi-omics approach sheds light on postcopulatory sexual selection.</title>
        <authorList>
            <person name="Al-Wathiqui N."/>
            <person name="Fallon T.R."/>
            <person name="South A."/>
            <person name="Weng J.K."/>
            <person name="Lewis S.M."/>
        </authorList>
    </citation>
    <scope>NUCLEOTIDE SEQUENCE</scope>
</reference>
<evidence type="ECO:0000313" key="8">
    <source>
        <dbReference type="EMBL" id="JAV64920.1"/>
    </source>
</evidence>
<dbReference type="SUPFAM" id="SSF53383">
    <property type="entry name" value="PLP-dependent transferases"/>
    <property type="match status" value="1"/>
</dbReference>
<dbReference type="Gene3D" id="3.40.640.10">
    <property type="entry name" value="Type I PLP-dependent aspartate aminotransferase-like (Major domain)"/>
    <property type="match status" value="1"/>
</dbReference>
<comment type="similarity">
    <text evidence="2">Belongs to the class-I pyridoxal-phosphate-dependent aminotransferase family.</text>
</comment>
<evidence type="ECO:0000256" key="6">
    <source>
        <dbReference type="ARBA" id="ARBA00024016"/>
    </source>
</evidence>
<dbReference type="FunFam" id="3.90.1150.10:FF:000141">
    <property type="entry name" value="Kynurenine--oxoglutarate transaminase 1"/>
    <property type="match status" value="1"/>
</dbReference>
<dbReference type="EMBL" id="VVIM01000002">
    <property type="protein sequence ID" value="KAB0802662.1"/>
    <property type="molecule type" value="Genomic_DNA"/>
</dbReference>
<dbReference type="FunFam" id="3.40.640.10:FF:000024">
    <property type="entry name" value="Kynurenine--oxoglutarate transaminase 3"/>
    <property type="match status" value="1"/>
</dbReference>
<dbReference type="AlphaFoldDB" id="A0A1Y1KXN8"/>
<dbReference type="GO" id="GO:0005739">
    <property type="term" value="C:mitochondrion"/>
    <property type="evidence" value="ECO:0007669"/>
    <property type="project" value="TreeGrafter"/>
</dbReference>
<comment type="cofactor">
    <cofactor evidence="1">
        <name>pyridoxal 5'-phosphate</name>
        <dbReference type="ChEBI" id="CHEBI:597326"/>
    </cofactor>
</comment>
<evidence type="ECO:0000256" key="2">
    <source>
        <dbReference type="ARBA" id="ARBA00007441"/>
    </source>
</evidence>
<comment type="pathway">
    <text evidence="6">Amino-acid degradation; L-kynurenine degradation; kynurenate from L-kynurenine: step 1/2.</text>
</comment>
<reference evidence="9 11" key="2">
    <citation type="journal article" date="2018" name="Elife">
        <title>Firefly genomes illuminate parallel origins of bioluminescence in beetles.</title>
        <authorList>
            <person name="Fallon T.R."/>
            <person name="Lower S.E."/>
            <person name="Chang C.H."/>
            <person name="Bessho-Uehara M."/>
            <person name="Martin G.J."/>
            <person name="Bewick A.J."/>
            <person name="Behringer M."/>
            <person name="Debat H.J."/>
            <person name="Wong I."/>
            <person name="Day J.C."/>
            <person name="Suvorov A."/>
            <person name="Silva C.J."/>
            <person name="Stanger-Hall K.F."/>
            <person name="Hall D.W."/>
            <person name="Schmitz R.J."/>
            <person name="Nelson D.R."/>
            <person name="Lewis S.M."/>
            <person name="Shigenobu S."/>
            <person name="Bybee S.M."/>
            <person name="Larracuente A.M."/>
            <person name="Oba Y."/>
            <person name="Weng J.K."/>
        </authorList>
    </citation>
    <scope>NUCLEOTIDE SEQUENCE [LARGE SCALE GENOMIC DNA]</scope>
    <source>
        <strain evidence="9">1611_PpyrPB1</strain>
        <tissue evidence="9">Whole body</tissue>
    </source>
</reference>
<dbReference type="InterPro" id="IPR015422">
    <property type="entry name" value="PyrdxlP-dep_Trfase_small"/>
</dbReference>
<dbReference type="InterPro" id="IPR004839">
    <property type="entry name" value="Aminotransferase_I/II_large"/>
</dbReference>
<dbReference type="GO" id="GO:0016212">
    <property type="term" value="F:kynurenine-oxoglutarate transaminase activity"/>
    <property type="evidence" value="ECO:0007669"/>
    <property type="project" value="TreeGrafter"/>
</dbReference>
<dbReference type="InterPro" id="IPR015421">
    <property type="entry name" value="PyrdxlP-dep_Trfase_major"/>
</dbReference>
<evidence type="ECO:0000313" key="9">
    <source>
        <dbReference type="EMBL" id="KAB0802662.1"/>
    </source>
</evidence>
<keyword evidence="5" id="KW-0663">Pyridoxal phosphate</keyword>
<dbReference type="GO" id="GO:0030170">
    <property type="term" value="F:pyridoxal phosphate binding"/>
    <property type="evidence" value="ECO:0007669"/>
    <property type="project" value="InterPro"/>
</dbReference>
<dbReference type="OrthoDB" id="2414662at2759"/>
<feature type="domain" description="Aminotransferase class I/classII large" evidence="7">
    <location>
        <begin position="31"/>
        <end position="407"/>
    </location>
</feature>
<evidence type="ECO:0000256" key="4">
    <source>
        <dbReference type="ARBA" id="ARBA00022679"/>
    </source>
</evidence>